<dbReference type="InterPro" id="IPR012675">
    <property type="entry name" value="Beta-grasp_dom_sf"/>
</dbReference>
<sequence>MKPIQVRVRLFGAFRKYSSGAELRVDVPSGTTVSALRARVGEALRAACPTFGDQGLLDVSVLADDERILDEDQALGDGHDEITLAVLPPVCGG</sequence>
<name>A0ABN6MXC0_9BACT</name>
<dbReference type="Gene3D" id="3.10.20.30">
    <property type="match status" value="1"/>
</dbReference>
<dbReference type="Pfam" id="PF02597">
    <property type="entry name" value="ThiS"/>
    <property type="match status" value="1"/>
</dbReference>
<keyword evidence="2" id="KW-1185">Reference proteome</keyword>
<reference evidence="2" key="1">
    <citation type="journal article" date="2022" name="Int. J. Syst. Evol. Microbiol.">
        <title>Anaeromyxobacter oryzae sp. nov., Anaeromyxobacter diazotrophicus sp. nov. and Anaeromyxobacter paludicola sp. nov., isolated from paddy soils.</title>
        <authorList>
            <person name="Itoh H."/>
            <person name="Xu Z."/>
            <person name="Mise K."/>
            <person name="Masuda Y."/>
            <person name="Ushijima N."/>
            <person name="Hayakawa C."/>
            <person name="Shiratori Y."/>
            <person name="Senoo K."/>
        </authorList>
    </citation>
    <scope>NUCLEOTIDE SEQUENCE [LARGE SCALE GENOMIC DNA]</scope>
    <source>
        <strain evidence="2">Red232</strain>
    </source>
</reference>
<protein>
    <recommendedName>
        <fullName evidence="3">MoaD/ThiS family protein</fullName>
    </recommendedName>
</protein>
<dbReference type="InterPro" id="IPR016155">
    <property type="entry name" value="Mopterin_synth/thiamin_S_b"/>
</dbReference>
<evidence type="ECO:0008006" key="3">
    <source>
        <dbReference type="Google" id="ProtNLM"/>
    </source>
</evidence>
<proteinExistence type="predicted"/>
<accession>A0ABN6MXC0</accession>
<dbReference type="SUPFAM" id="SSF54285">
    <property type="entry name" value="MoaD/ThiS"/>
    <property type="match status" value="1"/>
</dbReference>
<organism evidence="1 2">
    <name type="scientific">Anaeromyxobacter oryzae</name>
    <dbReference type="NCBI Taxonomy" id="2918170"/>
    <lineage>
        <taxon>Bacteria</taxon>
        <taxon>Pseudomonadati</taxon>
        <taxon>Myxococcota</taxon>
        <taxon>Myxococcia</taxon>
        <taxon>Myxococcales</taxon>
        <taxon>Cystobacterineae</taxon>
        <taxon>Anaeromyxobacteraceae</taxon>
        <taxon>Anaeromyxobacter</taxon>
    </lineage>
</organism>
<dbReference type="Proteomes" id="UP001162891">
    <property type="component" value="Chromosome"/>
</dbReference>
<dbReference type="RefSeq" id="WP_248354494.1">
    <property type="nucleotide sequence ID" value="NZ_AP025591.1"/>
</dbReference>
<evidence type="ECO:0000313" key="2">
    <source>
        <dbReference type="Proteomes" id="UP001162891"/>
    </source>
</evidence>
<gene>
    <name evidence="1" type="ORF">AMOR_45510</name>
</gene>
<dbReference type="InterPro" id="IPR003749">
    <property type="entry name" value="ThiS/MoaD-like"/>
</dbReference>
<evidence type="ECO:0000313" key="1">
    <source>
        <dbReference type="EMBL" id="BDG05555.1"/>
    </source>
</evidence>
<dbReference type="EMBL" id="AP025591">
    <property type="protein sequence ID" value="BDG05555.1"/>
    <property type="molecule type" value="Genomic_DNA"/>
</dbReference>